<evidence type="ECO:0000313" key="2">
    <source>
        <dbReference type="EMBL" id="OLO51555.1"/>
    </source>
</evidence>
<keyword evidence="1" id="KW-0479">Metal-binding</keyword>
<dbReference type="EMBL" id="MSKM01000050">
    <property type="protein sequence ID" value="OLO51555.1"/>
    <property type="molecule type" value="Genomic_DNA"/>
</dbReference>
<feature type="binding site" evidence="1">
    <location>
        <position position="293"/>
    </location>
    <ligand>
        <name>Mg(2+)</name>
        <dbReference type="ChEBI" id="CHEBI:18420"/>
        <label>1</label>
    </ligand>
</feature>
<dbReference type="Pfam" id="PF03747">
    <property type="entry name" value="ADP_ribosyl_GH"/>
    <property type="match status" value="1"/>
</dbReference>
<name>A0A1Q8VTX6_9ACTO</name>
<feature type="binding site" evidence="1">
    <location>
        <position position="69"/>
    </location>
    <ligand>
        <name>Mg(2+)</name>
        <dbReference type="ChEBI" id="CHEBI:18420"/>
        <label>1</label>
    </ligand>
</feature>
<dbReference type="Proteomes" id="UP000185772">
    <property type="component" value="Unassembled WGS sequence"/>
</dbReference>
<protein>
    <submittedName>
        <fullName evidence="2">ADP-ribosylglycohydrolase</fullName>
    </submittedName>
</protein>
<evidence type="ECO:0000313" key="3">
    <source>
        <dbReference type="Proteomes" id="UP000185772"/>
    </source>
</evidence>
<dbReference type="AlphaFoldDB" id="A0A1Q8VTX6"/>
<dbReference type="InterPro" id="IPR036705">
    <property type="entry name" value="Ribosyl_crysJ1_sf"/>
</dbReference>
<evidence type="ECO:0000256" key="1">
    <source>
        <dbReference type="PIRSR" id="PIRSR605502-1"/>
    </source>
</evidence>
<proteinExistence type="predicted"/>
<comment type="caution">
    <text evidence="2">The sequence shown here is derived from an EMBL/GenBank/DDBJ whole genome shotgun (WGS) entry which is preliminary data.</text>
</comment>
<accession>A0A1Q8VTX6</accession>
<gene>
    <name evidence="2" type="ORF">BKH27_11730</name>
</gene>
<dbReference type="SUPFAM" id="SSF101478">
    <property type="entry name" value="ADP-ribosylglycohydrolase"/>
    <property type="match status" value="1"/>
</dbReference>
<dbReference type="PANTHER" id="PTHR16222:SF12">
    <property type="entry name" value="ADP-RIBOSYLGLYCOHYDROLASE-RELATED"/>
    <property type="match status" value="1"/>
</dbReference>
<dbReference type="GO" id="GO:0046872">
    <property type="term" value="F:metal ion binding"/>
    <property type="evidence" value="ECO:0007669"/>
    <property type="project" value="UniProtKB-KW"/>
</dbReference>
<sequence length="353" mass="36462">MPAPTAAEPPARERALGALTGLALGDALGMPTQSMSPAQIRRYYGRITGLRDAVAEQPIAPSVPAGSVTDDTEQALILAGLLIDGGGRIDPHQLADALLRWEDDMRARGSLDLLGPSTKLALERVRAGADPHCTGRQGTTNGAAMRVAPVGIAFSLSADGDALARAVQASCLVTHDTRQGFEAAGLLAAAVSAAIDGVDAAGALEAALDFVAAHPEAGHWTEKASVAARTRLALETSRNLHGEALAEHLRTYVGTSVESAESVPCALVIVREFAQRPLDGLCFAAELGGDTDTIAAMAGAVLGASAPHLLPVELVDRVLERSGLRLEPICEALLALRGGSGRCQPDAPEQRRP</sequence>
<feature type="binding site" evidence="1">
    <location>
        <position position="70"/>
    </location>
    <ligand>
        <name>Mg(2+)</name>
        <dbReference type="ChEBI" id="CHEBI:18420"/>
        <label>1</label>
    </ligand>
</feature>
<dbReference type="PANTHER" id="PTHR16222">
    <property type="entry name" value="ADP-RIBOSYLGLYCOHYDROLASE"/>
    <property type="match status" value="1"/>
</dbReference>
<keyword evidence="2" id="KW-0378">Hydrolase</keyword>
<dbReference type="InterPro" id="IPR050792">
    <property type="entry name" value="ADP-ribosylglycohydrolase"/>
</dbReference>
<reference evidence="2 3" key="1">
    <citation type="submission" date="2016-12" db="EMBL/GenBank/DDBJ databases">
        <title>Genomic comparison of strains in the 'Actinomyces naeslundii' group.</title>
        <authorList>
            <person name="Mughal S.R."/>
            <person name="Do T."/>
            <person name="Gilbert S.C."/>
            <person name="Witherden E.A."/>
            <person name="Didelot X."/>
            <person name="Beighton D."/>
        </authorList>
    </citation>
    <scope>NUCLEOTIDE SEQUENCE [LARGE SCALE GENOMIC DNA]</scope>
    <source>
        <strain evidence="2 3">MMRCO6-1</strain>
    </source>
</reference>
<comment type="cofactor">
    <cofactor evidence="1">
        <name>Mg(2+)</name>
        <dbReference type="ChEBI" id="CHEBI:18420"/>
    </cofactor>
    <text evidence="1">Binds 2 magnesium ions per subunit.</text>
</comment>
<dbReference type="Gene3D" id="1.10.4080.10">
    <property type="entry name" value="ADP-ribosylation/Crystallin J1"/>
    <property type="match status" value="1"/>
</dbReference>
<feature type="binding site" evidence="1">
    <location>
        <position position="290"/>
    </location>
    <ligand>
        <name>Mg(2+)</name>
        <dbReference type="ChEBI" id="CHEBI:18420"/>
        <label>1</label>
    </ligand>
</feature>
<organism evidence="2 3">
    <name type="scientific">Actinomyces oris</name>
    <dbReference type="NCBI Taxonomy" id="544580"/>
    <lineage>
        <taxon>Bacteria</taxon>
        <taxon>Bacillati</taxon>
        <taxon>Actinomycetota</taxon>
        <taxon>Actinomycetes</taxon>
        <taxon>Actinomycetales</taxon>
        <taxon>Actinomycetaceae</taxon>
        <taxon>Actinomyces</taxon>
    </lineage>
</organism>
<dbReference type="RefSeq" id="WP_070659623.1">
    <property type="nucleotide sequence ID" value="NZ_MSKM01000050.1"/>
</dbReference>
<keyword evidence="1" id="KW-0460">Magnesium</keyword>
<feature type="binding site" evidence="1">
    <location>
        <position position="292"/>
    </location>
    <ligand>
        <name>Mg(2+)</name>
        <dbReference type="ChEBI" id="CHEBI:18420"/>
        <label>1</label>
    </ligand>
</feature>
<feature type="binding site" evidence="1">
    <location>
        <position position="71"/>
    </location>
    <ligand>
        <name>Mg(2+)</name>
        <dbReference type="ChEBI" id="CHEBI:18420"/>
        <label>1</label>
    </ligand>
</feature>
<dbReference type="GO" id="GO:0016787">
    <property type="term" value="F:hydrolase activity"/>
    <property type="evidence" value="ECO:0007669"/>
    <property type="project" value="UniProtKB-KW"/>
</dbReference>
<dbReference type="InterPro" id="IPR005502">
    <property type="entry name" value="Ribosyl_crysJ1"/>
</dbReference>